<dbReference type="InterPro" id="IPR027417">
    <property type="entry name" value="P-loop_NTPase"/>
</dbReference>
<comment type="similarity">
    <text evidence="2">Belongs to the ABC transporter superfamily.</text>
</comment>
<dbReference type="Pfam" id="PF03412">
    <property type="entry name" value="Peptidase_C39"/>
    <property type="match status" value="1"/>
</dbReference>
<dbReference type="Pfam" id="PF00005">
    <property type="entry name" value="ABC_tran"/>
    <property type="match status" value="1"/>
</dbReference>
<feature type="transmembrane region" description="Helical" evidence="12">
    <location>
        <begin position="173"/>
        <end position="193"/>
    </location>
</feature>
<evidence type="ECO:0000256" key="5">
    <source>
        <dbReference type="ARBA" id="ARBA00022692"/>
    </source>
</evidence>
<keyword evidence="17" id="KW-1185">Reference proteome</keyword>
<evidence type="ECO:0000313" key="17">
    <source>
        <dbReference type="Proteomes" id="UP000191135"/>
    </source>
</evidence>
<dbReference type="Proteomes" id="UP000191135">
    <property type="component" value="Chromosome"/>
</dbReference>
<keyword evidence="5 12" id="KW-0812">Transmembrane</keyword>
<evidence type="ECO:0000259" key="14">
    <source>
        <dbReference type="PROSITE" id="PS50929"/>
    </source>
</evidence>
<dbReference type="GO" id="GO:0006508">
    <property type="term" value="P:proteolysis"/>
    <property type="evidence" value="ECO:0007669"/>
    <property type="project" value="InterPro"/>
</dbReference>
<dbReference type="InterPro" id="IPR011527">
    <property type="entry name" value="ABC1_TM_dom"/>
</dbReference>
<dbReference type="GO" id="GO:0008233">
    <property type="term" value="F:peptidase activity"/>
    <property type="evidence" value="ECO:0007669"/>
    <property type="project" value="InterPro"/>
</dbReference>
<evidence type="ECO:0000259" key="15">
    <source>
        <dbReference type="PROSITE" id="PS50990"/>
    </source>
</evidence>
<evidence type="ECO:0000256" key="6">
    <source>
        <dbReference type="ARBA" id="ARBA00022741"/>
    </source>
</evidence>
<feature type="transmembrane region" description="Helical" evidence="12">
    <location>
        <begin position="213"/>
        <end position="230"/>
    </location>
</feature>
<evidence type="ECO:0000256" key="10">
    <source>
        <dbReference type="ARBA" id="ARBA00023136"/>
    </source>
</evidence>
<dbReference type="PROSITE" id="PS50893">
    <property type="entry name" value="ABC_TRANSPORTER_2"/>
    <property type="match status" value="1"/>
</dbReference>
<dbReference type="CDD" id="cd18569">
    <property type="entry name" value="ABC_6TM_NHLM_bacteriocin"/>
    <property type="match status" value="1"/>
</dbReference>
<protein>
    <submittedName>
        <fullName evidence="16">Lactococcin-G-processing and transport ATP-binding protein LagD</fullName>
        <ecNumber evidence="16">3.4.22.-</ecNumber>
    </submittedName>
</protein>
<dbReference type="InterPro" id="IPR039421">
    <property type="entry name" value="Type_1_exporter"/>
</dbReference>
<keyword evidence="9 12" id="KW-1133">Transmembrane helix</keyword>
<dbReference type="AlphaFoldDB" id="A0A1U9Z351"/>
<proteinExistence type="inferred from homology"/>
<dbReference type="PROSITE" id="PS50929">
    <property type="entry name" value="ABC_TM1F"/>
    <property type="match status" value="1"/>
</dbReference>
<dbReference type="InterPro" id="IPR022514">
    <property type="entry name" value="NHPM_micro_ABC1"/>
</dbReference>
<organism evidence="16 17">
    <name type="scientific">Martelella mediterranea DSM 17316</name>
    <dbReference type="NCBI Taxonomy" id="1122214"/>
    <lineage>
        <taxon>Bacteria</taxon>
        <taxon>Pseudomonadati</taxon>
        <taxon>Pseudomonadota</taxon>
        <taxon>Alphaproteobacteria</taxon>
        <taxon>Hyphomicrobiales</taxon>
        <taxon>Aurantimonadaceae</taxon>
        <taxon>Martelella</taxon>
    </lineage>
</organism>
<dbReference type="GO" id="GO:0043213">
    <property type="term" value="P:bacteriocin transport"/>
    <property type="evidence" value="ECO:0007669"/>
    <property type="project" value="UniProtKB-KW"/>
</dbReference>
<dbReference type="Gene3D" id="3.90.70.10">
    <property type="entry name" value="Cysteine proteinases"/>
    <property type="match status" value="1"/>
</dbReference>
<dbReference type="PANTHER" id="PTHR24221:SF654">
    <property type="entry name" value="ATP-BINDING CASSETTE SUB-FAMILY B MEMBER 6"/>
    <property type="match status" value="1"/>
</dbReference>
<dbReference type="STRING" id="1122214.Mame_02707"/>
<dbReference type="InterPro" id="IPR003439">
    <property type="entry name" value="ABC_transporter-like_ATP-bd"/>
</dbReference>
<comment type="subcellular location">
    <subcellularLocation>
        <location evidence="1">Cell membrane</location>
        <topology evidence="1">Multi-pass membrane protein</topology>
    </subcellularLocation>
</comment>
<dbReference type="GO" id="GO:0015031">
    <property type="term" value="P:protein transport"/>
    <property type="evidence" value="ECO:0007669"/>
    <property type="project" value="UniProtKB-KW"/>
</dbReference>
<feature type="domain" description="Peptidase C39" evidence="15">
    <location>
        <begin position="24"/>
        <end position="143"/>
    </location>
</feature>
<keyword evidence="7 16" id="KW-0067">ATP-binding</keyword>
<dbReference type="SMART" id="SM00382">
    <property type="entry name" value="AAA"/>
    <property type="match status" value="1"/>
</dbReference>
<dbReference type="GO" id="GO:0016887">
    <property type="term" value="F:ATP hydrolysis activity"/>
    <property type="evidence" value="ECO:0007669"/>
    <property type="project" value="InterPro"/>
</dbReference>
<feature type="domain" description="ABC transmembrane type-1" evidence="14">
    <location>
        <begin position="174"/>
        <end position="455"/>
    </location>
</feature>
<sequence length="729" mass="79080">MTKRFSALRPGRIFRNAKTPTILQMEAVECGAACLAMVLAHHGRWVALERMRLECGVSRNGSNAWSLIEAARRFGCEAKGFKVGLERLREVTLPAIIFWRFNHFVVLEKIDRKGAQINDPAQGRRRVAWSEMDRDFTGIVVTVEPGPDFKTGGEKPSVLRELRQLSRGTAGPFAFILLVTLLMVIPGIVIPALSKIYVDGFLVGGQEDWVRPLLAAYVVAGGLSLLLSWLQKHYLMRFSARVSIDMTRKVLWRLLHLPMDFFSQRFAGDISSRLGSAGRVASMISGPLAFSIVGMISVVVYGALMFSYSVPLASLVVAMAVINLIMARVVWLRLENARHLLAKNGAEQASAIMSGLSAIETVKAAGLEDDLFSRWGGLQAQLVSLSQTIGRQNNLLGLLPGTLSALGHIAILSLGALFVLDGRLTVGDLVAFQVLVGSFTGPISGLVGLGSSLQTTQVDLNRLDDVINYGSAEPAGAAARPQAATAAVRLVGKVELRNVTFGYSRLEKPLLDDFSLLLQPGMRIALVGASGSGKSTVGKLVAGLYRPWQGEIFFDDIPLQQIDRLTLTSSLGVVSQDINVFSGTLRDNITLWDTSIPEPAISRAVADACLDQLPLVREQGIDAALSEAGRNLSGGERQRLEIARALARDPSVLIMDEATSALDPVTEQTVDMNLRRRGCACLIVAQRLSTIRDSDEIIVLDQGRIVQRGTHDRLIAEPDGHYARLVAAH</sequence>
<dbReference type="InterPro" id="IPR005074">
    <property type="entry name" value="Peptidase_C39"/>
</dbReference>
<dbReference type="NCBIfam" id="TIGR03796">
    <property type="entry name" value="NHLM_micro_ABC1"/>
    <property type="match status" value="1"/>
</dbReference>
<evidence type="ECO:0000256" key="8">
    <source>
        <dbReference type="ARBA" id="ARBA00022927"/>
    </source>
</evidence>
<dbReference type="SUPFAM" id="SSF90123">
    <property type="entry name" value="ABC transporter transmembrane region"/>
    <property type="match status" value="1"/>
</dbReference>
<dbReference type="eggNOG" id="COG2274">
    <property type="taxonomic scope" value="Bacteria"/>
</dbReference>
<evidence type="ECO:0000256" key="7">
    <source>
        <dbReference type="ARBA" id="ARBA00022840"/>
    </source>
</evidence>
<dbReference type="RefSeq" id="WP_018063022.1">
    <property type="nucleotide sequence ID" value="NZ_AQWH01000002.1"/>
</dbReference>
<evidence type="ECO:0000259" key="13">
    <source>
        <dbReference type="PROSITE" id="PS50893"/>
    </source>
</evidence>
<dbReference type="PROSITE" id="PS50990">
    <property type="entry name" value="PEPTIDASE_C39"/>
    <property type="match status" value="1"/>
</dbReference>
<keyword evidence="16" id="KW-0378">Hydrolase</keyword>
<dbReference type="PANTHER" id="PTHR24221">
    <property type="entry name" value="ATP-BINDING CASSETTE SUB-FAMILY B"/>
    <property type="match status" value="1"/>
</dbReference>
<evidence type="ECO:0000313" key="16">
    <source>
        <dbReference type="EMBL" id="AQZ52032.1"/>
    </source>
</evidence>
<keyword evidence="3" id="KW-0813">Transport</keyword>
<dbReference type="InterPro" id="IPR003593">
    <property type="entry name" value="AAA+_ATPase"/>
</dbReference>
<dbReference type="EC" id="3.4.22.-" evidence="16"/>
<evidence type="ECO:0000256" key="4">
    <source>
        <dbReference type="ARBA" id="ARBA00022475"/>
    </source>
</evidence>
<feature type="transmembrane region" description="Helical" evidence="12">
    <location>
        <begin position="395"/>
        <end position="418"/>
    </location>
</feature>
<dbReference type="GO" id="GO:0005886">
    <property type="term" value="C:plasma membrane"/>
    <property type="evidence" value="ECO:0007669"/>
    <property type="project" value="UniProtKB-SubCell"/>
</dbReference>
<dbReference type="SUPFAM" id="SSF52540">
    <property type="entry name" value="P-loop containing nucleoside triphosphate hydrolases"/>
    <property type="match status" value="1"/>
</dbReference>
<dbReference type="InterPro" id="IPR036640">
    <property type="entry name" value="ABC1_TM_sf"/>
</dbReference>
<name>A0A1U9Z351_9HYPH</name>
<dbReference type="OrthoDB" id="9804259at2"/>
<evidence type="ECO:0000256" key="3">
    <source>
        <dbReference type="ARBA" id="ARBA00022448"/>
    </source>
</evidence>
<keyword evidence="4" id="KW-1003">Cell membrane</keyword>
<feature type="domain" description="ABC transporter" evidence="13">
    <location>
        <begin position="494"/>
        <end position="727"/>
    </location>
</feature>
<dbReference type="FunFam" id="3.40.50.300:FF:000299">
    <property type="entry name" value="ABC transporter ATP-binding protein/permease"/>
    <property type="match status" value="1"/>
</dbReference>
<evidence type="ECO:0000256" key="9">
    <source>
        <dbReference type="ARBA" id="ARBA00022989"/>
    </source>
</evidence>
<dbReference type="Gene3D" id="1.20.1560.10">
    <property type="entry name" value="ABC transporter type 1, transmembrane domain"/>
    <property type="match status" value="1"/>
</dbReference>
<dbReference type="EMBL" id="CP020330">
    <property type="protein sequence ID" value="AQZ52032.1"/>
    <property type="molecule type" value="Genomic_DNA"/>
</dbReference>
<keyword evidence="6" id="KW-0547">Nucleotide-binding</keyword>
<feature type="transmembrane region" description="Helical" evidence="12">
    <location>
        <begin position="310"/>
        <end position="331"/>
    </location>
</feature>
<dbReference type="GO" id="GO:0034040">
    <property type="term" value="F:ATPase-coupled lipid transmembrane transporter activity"/>
    <property type="evidence" value="ECO:0007669"/>
    <property type="project" value="TreeGrafter"/>
</dbReference>
<evidence type="ECO:0000256" key="12">
    <source>
        <dbReference type="SAM" id="Phobius"/>
    </source>
</evidence>
<dbReference type="GO" id="GO:0140359">
    <property type="term" value="F:ABC-type transporter activity"/>
    <property type="evidence" value="ECO:0007669"/>
    <property type="project" value="InterPro"/>
</dbReference>
<evidence type="ECO:0000256" key="1">
    <source>
        <dbReference type="ARBA" id="ARBA00004651"/>
    </source>
</evidence>
<dbReference type="GO" id="GO:0005524">
    <property type="term" value="F:ATP binding"/>
    <property type="evidence" value="ECO:0007669"/>
    <property type="project" value="UniProtKB-KW"/>
</dbReference>
<feature type="transmembrane region" description="Helical" evidence="12">
    <location>
        <begin position="430"/>
        <end position="453"/>
    </location>
</feature>
<evidence type="ECO:0000256" key="2">
    <source>
        <dbReference type="ARBA" id="ARBA00005417"/>
    </source>
</evidence>
<feature type="transmembrane region" description="Helical" evidence="12">
    <location>
        <begin position="280"/>
        <end position="304"/>
    </location>
</feature>
<evidence type="ECO:0000256" key="11">
    <source>
        <dbReference type="ARBA" id="ARBA00043264"/>
    </source>
</evidence>
<dbReference type="Pfam" id="PF00664">
    <property type="entry name" value="ABC_membrane"/>
    <property type="match status" value="1"/>
</dbReference>
<keyword evidence="11" id="KW-0080">Bacteriocin transport</keyword>
<dbReference type="Gene3D" id="3.40.50.300">
    <property type="entry name" value="P-loop containing nucleotide triphosphate hydrolases"/>
    <property type="match status" value="1"/>
</dbReference>
<gene>
    <name evidence="16" type="primary">lagD</name>
    <name evidence="16" type="ORF">Mame_02707</name>
</gene>
<keyword evidence="8" id="KW-0653">Protein transport</keyword>
<keyword evidence="10 12" id="KW-0472">Membrane</keyword>
<accession>A0A1U9Z351</accession>
<dbReference type="KEGG" id="mmed:Mame_02707"/>
<dbReference type="PROSITE" id="PS00211">
    <property type="entry name" value="ABC_TRANSPORTER_1"/>
    <property type="match status" value="1"/>
</dbReference>
<reference evidence="16 17" key="1">
    <citation type="submission" date="2017-03" db="EMBL/GenBank/DDBJ databases">
        <title>Foreign affairs: Plasmid Transfer between Roseobacters and Rhizobia.</title>
        <authorList>
            <person name="Bartling P."/>
            <person name="Bunk B."/>
            <person name="Overmann J."/>
            <person name="Brinkmann H."/>
            <person name="Petersen J."/>
        </authorList>
    </citation>
    <scope>NUCLEOTIDE SEQUENCE [LARGE SCALE GENOMIC DNA]</scope>
    <source>
        <strain evidence="16 17">MACL11</strain>
    </source>
</reference>
<dbReference type="InterPro" id="IPR017871">
    <property type="entry name" value="ABC_transporter-like_CS"/>
</dbReference>